<keyword evidence="5" id="KW-0539">Nucleus</keyword>
<proteinExistence type="predicted"/>
<accession>A0A2Z6QWN0</accession>
<comment type="subcellular location">
    <subcellularLocation>
        <location evidence="1">Nucleus</location>
    </subcellularLocation>
</comment>
<dbReference type="AlphaFoldDB" id="A0A2Z6QWN0"/>
<evidence type="ECO:0000256" key="4">
    <source>
        <dbReference type="ARBA" id="ARBA00022833"/>
    </source>
</evidence>
<dbReference type="PANTHER" id="PTHR46481">
    <property type="entry name" value="ZINC FINGER BED DOMAIN-CONTAINING PROTEIN 4"/>
    <property type="match status" value="1"/>
</dbReference>
<gene>
    <name evidence="6" type="ORF">RclHR1_00240051</name>
</gene>
<dbReference type="GO" id="GO:0005634">
    <property type="term" value="C:nucleus"/>
    <property type="evidence" value="ECO:0007669"/>
    <property type="project" value="UniProtKB-SubCell"/>
</dbReference>
<dbReference type="STRING" id="94130.A0A2Z6QWN0"/>
<comment type="caution">
    <text evidence="6">The sequence shown here is derived from an EMBL/GenBank/DDBJ whole genome shotgun (WGS) entry which is preliminary data.</text>
</comment>
<keyword evidence="3" id="KW-0863">Zinc-finger</keyword>
<evidence type="ECO:0000313" key="6">
    <source>
        <dbReference type="EMBL" id="GBB94703.1"/>
    </source>
</evidence>
<keyword evidence="4" id="KW-0862">Zinc</keyword>
<evidence type="ECO:0000256" key="2">
    <source>
        <dbReference type="ARBA" id="ARBA00022723"/>
    </source>
</evidence>
<evidence type="ECO:0008006" key="8">
    <source>
        <dbReference type="Google" id="ProtNLM"/>
    </source>
</evidence>
<dbReference type="Proteomes" id="UP000247702">
    <property type="component" value="Unassembled WGS sequence"/>
</dbReference>
<evidence type="ECO:0000256" key="3">
    <source>
        <dbReference type="ARBA" id="ARBA00022771"/>
    </source>
</evidence>
<keyword evidence="7" id="KW-1185">Reference proteome</keyword>
<dbReference type="SUPFAM" id="SSF53098">
    <property type="entry name" value="Ribonuclease H-like"/>
    <property type="match status" value="1"/>
</dbReference>
<organism evidence="6 7">
    <name type="scientific">Rhizophagus clarus</name>
    <dbReference type="NCBI Taxonomy" id="94130"/>
    <lineage>
        <taxon>Eukaryota</taxon>
        <taxon>Fungi</taxon>
        <taxon>Fungi incertae sedis</taxon>
        <taxon>Mucoromycota</taxon>
        <taxon>Glomeromycotina</taxon>
        <taxon>Glomeromycetes</taxon>
        <taxon>Glomerales</taxon>
        <taxon>Glomeraceae</taxon>
        <taxon>Rhizophagus</taxon>
    </lineage>
</organism>
<name>A0A2Z6QWN0_9GLOM</name>
<evidence type="ECO:0000256" key="5">
    <source>
        <dbReference type="ARBA" id="ARBA00023242"/>
    </source>
</evidence>
<protein>
    <recommendedName>
        <fullName evidence="8">DUF659 domain-containing protein</fullName>
    </recommendedName>
</protein>
<dbReference type="InterPro" id="IPR012337">
    <property type="entry name" value="RNaseH-like_sf"/>
</dbReference>
<reference evidence="6 7" key="1">
    <citation type="submission" date="2017-11" db="EMBL/GenBank/DDBJ databases">
        <title>The genome of Rhizophagus clarus HR1 reveals common genetic basis of auxotrophy among arbuscular mycorrhizal fungi.</title>
        <authorList>
            <person name="Kobayashi Y."/>
        </authorList>
    </citation>
    <scope>NUCLEOTIDE SEQUENCE [LARGE SCALE GENOMIC DNA]</scope>
    <source>
        <strain evidence="6 7">HR1</strain>
    </source>
</reference>
<sequence>MVAIQPCYKLPSRHTLKEMQFEHFVLNVLYIFSPHDAAAIKNAILNITKEFQIENQLIGITSDNEAKIIVATRQIRENITTRWNYTFYMIERALKIKPQLAYLVSNHQTLKNNWPTEKEWKILNNLLELLTSFALMIKVISASNYPTIGEVK</sequence>
<evidence type="ECO:0000313" key="7">
    <source>
        <dbReference type="Proteomes" id="UP000247702"/>
    </source>
</evidence>
<dbReference type="PANTHER" id="PTHR46481:SF10">
    <property type="entry name" value="ZINC FINGER BED DOMAIN-CONTAINING PROTEIN 39"/>
    <property type="match status" value="1"/>
</dbReference>
<keyword evidence="2" id="KW-0479">Metal-binding</keyword>
<dbReference type="InterPro" id="IPR052035">
    <property type="entry name" value="ZnF_BED_domain_contain"/>
</dbReference>
<dbReference type="EMBL" id="BEXD01001557">
    <property type="protein sequence ID" value="GBB94703.1"/>
    <property type="molecule type" value="Genomic_DNA"/>
</dbReference>
<evidence type="ECO:0000256" key="1">
    <source>
        <dbReference type="ARBA" id="ARBA00004123"/>
    </source>
</evidence>
<dbReference type="GO" id="GO:0008270">
    <property type="term" value="F:zinc ion binding"/>
    <property type="evidence" value="ECO:0007669"/>
    <property type="project" value="UniProtKB-KW"/>
</dbReference>